<feature type="compositionally biased region" description="Basic residues" evidence="1">
    <location>
        <begin position="61"/>
        <end position="71"/>
    </location>
</feature>
<feature type="compositionally biased region" description="Low complexity" evidence="1">
    <location>
        <begin position="18"/>
        <end position="35"/>
    </location>
</feature>
<organism evidence="2 3">
    <name type="scientific">Fusarium oligoseptatum</name>
    <dbReference type="NCBI Taxonomy" id="2604345"/>
    <lineage>
        <taxon>Eukaryota</taxon>
        <taxon>Fungi</taxon>
        <taxon>Dikarya</taxon>
        <taxon>Ascomycota</taxon>
        <taxon>Pezizomycotina</taxon>
        <taxon>Sordariomycetes</taxon>
        <taxon>Hypocreomycetidae</taxon>
        <taxon>Hypocreales</taxon>
        <taxon>Nectriaceae</taxon>
        <taxon>Fusarium</taxon>
        <taxon>Fusarium solani species complex</taxon>
    </lineage>
</organism>
<keyword evidence="3" id="KW-1185">Reference proteome</keyword>
<proteinExistence type="predicted"/>
<name>A0A428SZ37_9HYPO</name>
<evidence type="ECO:0000256" key="1">
    <source>
        <dbReference type="SAM" id="MobiDB-lite"/>
    </source>
</evidence>
<evidence type="ECO:0000313" key="3">
    <source>
        <dbReference type="Proteomes" id="UP000287144"/>
    </source>
</evidence>
<accession>A0A428SZ37</accession>
<dbReference type="Proteomes" id="UP000287144">
    <property type="component" value="Unassembled WGS sequence"/>
</dbReference>
<reference evidence="2 3" key="1">
    <citation type="submission" date="2017-06" db="EMBL/GenBank/DDBJ databases">
        <title>Comparative genomic analysis of Ambrosia Fusariam Clade fungi.</title>
        <authorList>
            <person name="Stajich J.E."/>
            <person name="Carrillo J."/>
            <person name="Kijimoto T."/>
            <person name="Eskalen A."/>
            <person name="O'Donnell K."/>
            <person name="Kasson M."/>
        </authorList>
    </citation>
    <scope>NUCLEOTIDE SEQUENCE [LARGE SCALE GENOMIC DNA]</scope>
    <source>
        <strain evidence="2 3">NRRL62579</strain>
    </source>
</reference>
<sequence>MLASLTVPTTRDVHHHGANAASASAPASQDPATSSGRRTRLRLCASGIRVPLVSPIPIHPPTRRPPRKPRFRAREWRGRAVL</sequence>
<evidence type="ECO:0000313" key="2">
    <source>
        <dbReference type="EMBL" id="RSL95063.1"/>
    </source>
</evidence>
<feature type="region of interest" description="Disordered" evidence="1">
    <location>
        <begin position="1"/>
        <end position="41"/>
    </location>
</feature>
<protein>
    <submittedName>
        <fullName evidence="2">Uncharacterized protein</fullName>
    </submittedName>
</protein>
<gene>
    <name evidence="2" type="ORF">CEP52_012265</name>
</gene>
<comment type="caution">
    <text evidence="2">The sequence shown here is derived from an EMBL/GenBank/DDBJ whole genome shotgun (WGS) entry which is preliminary data.</text>
</comment>
<dbReference type="AlphaFoldDB" id="A0A428SZ37"/>
<feature type="compositionally biased region" description="Basic and acidic residues" evidence="1">
    <location>
        <begin position="72"/>
        <end position="82"/>
    </location>
</feature>
<feature type="region of interest" description="Disordered" evidence="1">
    <location>
        <begin position="54"/>
        <end position="82"/>
    </location>
</feature>
<dbReference type="EMBL" id="NKCK01000157">
    <property type="protein sequence ID" value="RSL95063.1"/>
    <property type="molecule type" value="Genomic_DNA"/>
</dbReference>